<proteinExistence type="predicted"/>
<dbReference type="RefSeq" id="WP_105983488.1">
    <property type="nucleotide sequence ID" value="NZ_MQUC01000003.1"/>
</dbReference>
<feature type="transmembrane region" description="Helical" evidence="1">
    <location>
        <begin position="36"/>
        <end position="56"/>
    </location>
</feature>
<feature type="transmembrane region" description="Helical" evidence="1">
    <location>
        <begin position="12"/>
        <end position="30"/>
    </location>
</feature>
<dbReference type="OrthoDB" id="9813621at2"/>
<dbReference type="Proteomes" id="UP000239532">
    <property type="component" value="Unassembled WGS sequence"/>
</dbReference>
<organism evidence="2 3">
    <name type="scientific">Nonlabens agnitus</name>
    <dbReference type="NCBI Taxonomy" id="870484"/>
    <lineage>
        <taxon>Bacteria</taxon>
        <taxon>Pseudomonadati</taxon>
        <taxon>Bacteroidota</taxon>
        <taxon>Flavobacteriia</taxon>
        <taxon>Flavobacteriales</taxon>
        <taxon>Flavobacteriaceae</taxon>
        <taxon>Nonlabens</taxon>
    </lineage>
</organism>
<evidence type="ECO:0000313" key="2">
    <source>
        <dbReference type="EMBL" id="PRP67788.1"/>
    </source>
</evidence>
<reference evidence="2 3" key="1">
    <citation type="submission" date="2016-11" db="EMBL/GenBank/DDBJ databases">
        <title>Trade-off between light-utilization and light-protection in marine flavobacteria.</title>
        <authorList>
            <person name="Kumagai Y."/>
        </authorList>
    </citation>
    <scope>NUCLEOTIDE SEQUENCE [LARGE SCALE GENOMIC DNA]</scope>
    <source>
        <strain evidence="2 3">JCM 17109</strain>
    </source>
</reference>
<sequence>MILYRKSLLRALLAVGIVLSIPLIAMQFTAEVNWSLFDFMVMGLMVFSLVIVFEFIRSRWRNKKQLIPFILLALVAFLLLWVELSVGVFGSPIAGS</sequence>
<keyword evidence="3" id="KW-1185">Reference proteome</keyword>
<keyword evidence="1" id="KW-0812">Transmembrane</keyword>
<dbReference type="EMBL" id="MQUC01000003">
    <property type="protein sequence ID" value="PRP67788.1"/>
    <property type="molecule type" value="Genomic_DNA"/>
</dbReference>
<dbReference type="AlphaFoldDB" id="A0A2S9WWD0"/>
<evidence type="ECO:0000256" key="1">
    <source>
        <dbReference type="SAM" id="Phobius"/>
    </source>
</evidence>
<keyword evidence="1" id="KW-1133">Transmembrane helix</keyword>
<keyword evidence="1" id="KW-0472">Membrane</keyword>
<evidence type="ECO:0000313" key="3">
    <source>
        <dbReference type="Proteomes" id="UP000239532"/>
    </source>
</evidence>
<gene>
    <name evidence="2" type="ORF">BST86_12140</name>
</gene>
<name>A0A2S9WWD0_9FLAO</name>
<protein>
    <submittedName>
        <fullName evidence="2">Uncharacterized protein</fullName>
    </submittedName>
</protein>
<comment type="caution">
    <text evidence="2">The sequence shown here is derived from an EMBL/GenBank/DDBJ whole genome shotgun (WGS) entry which is preliminary data.</text>
</comment>
<accession>A0A2S9WWD0</accession>
<feature type="transmembrane region" description="Helical" evidence="1">
    <location>
        <begin position="68"/>
        <end position="90"/>
    </location>
</feature>